<organism evidence="1 2">
    <name type="scientific">Enterococcus larvae</name>
    <dbReference type="NCBI Taxonomy" id="2794352"/>
    <lineage>
        <taxon>Bacteria</taxon>
        <taxon>Bacillati</taxon>
        <taxon>Bacillota</taxon>
        <taxon>Bacilli</taxon>
        <taxon>Lactobacillales</taxon>
        <taxon>Enterococcaceae</taxon>
        <taxon>Enterococcus</taxon>
    </lineage>
</organism>
<name>A0ABS4CFS7_9ENTE</name>
<gene>
    <name evidence="1" type="ORF">I6N96_03265</name>
</gene>
<reference evidence="1 2" key="1">
    <citation type="submission" date="2020-12" db="EMBL/GenBank/DDBJ databases">
        <title>Vagococcus allomyrinae sp. nov. and Enterococcus lavae sp. nov., isolated from the larvae of Allomyrina dichotoma.</title>
        <authorList>
            <person name="Lee S.D."/>
        </authorList>
    </citation>
    <scope>NUCLEOTIDE SEQUENCE [LARGE SCALE GENOMIC DNA]</scope>
    <source>
        <strain evidence="1 2">BWM-S5</strain>
    </source>
</reference>
<dbReference type="EMBL" id="JAEDXU010000001">
    <property type="protein sequence ID" value="MBP1045283.1"/>
    <property type="molecule type" value="Genomic_DNA"/>
</dbReference>
<dbReference type="RefSeq" id="WP_209556055.1">
    <property type="nucleotide sequence ID" value="NZ_JAEDXU010000001.1"/>
</dbReference>
<keyword evidence="2" id="KW-1185">Reference proteome</keyword>
<sequence>MRLREIQKIIDDNVPIIRQMGFEEFKIANDRYVRVTNYTNFRKGLINLLETGLFEEEKELIDEKLFLPSSASDTNSYGYKSYESFIECANRILTKSDAMHTLITQNLHSTNEDDKSLVISLPEHEMSFYEFTDIIQNLKETFKLLAILDDFQNEPIVENFDVGSKWLIASFISSKAVGLFGRLVATIQRNRVANRQVNSIDNFLDSLSVTEEAKQKYIEVNTEIYHAFCRKLADDYLSSNDLPQQEEILSQMAKVTENLDKVLNMGVGFEAAVTASNEVAETFPSLESQRLLDQTKLLSSLKQLGHQSESSDEEAN</sequence>
<dbReference type="Proteomes" id="UP000673375">
    <property type="component" value="Unassembled WGS sequence"/>
</dbReference>
<proteinExistence type="predicted"/>
<protein>
    <submittedName>
        <fullName evidence="1">Uncharacterized protein</fullName>
    </submittedName>
</protein>
<accession>A0ABS4CFS7</accession>
<evidence type="ECO:0000313" key="1">
    <source>
        <dbReference type="EMBL" id="MBP1045283.1"/>
    </source>
</evidence>
<comment type="caution">
    <text evidence="1">The sequence shown here is derived from an EMBL/GenBank/DDBJ whole genome shotgun (WGS) entry which is preliminary data.</text>
</comment>
<evidence type="ECO:0000313" key="2">
    <source>
        <dbReference type="Proteomes" id="UP000673375"/>
    </source>
</evidence>